<feature type="region of interest" description="Disordered" evidence="1">
    <location>
        <begin position="74"/>
        <end position="104"/>
    </location>
</feature>
<evidence type="ECO:0000256" key="1">
    <source>
        <dbReference type="SAM" id="MobiDB-lite"/>
    </source>
</evidence>
<dbReference type="Proteomes" id="UP000325081">
    <property type="component" value="Unassembled WGS sequence"/>
</dbReference>
<evidence type="ECO:0000313" key="3">
    <source>
        <dbReference type="Proteomes" id="UP000325081"/>
    </source>
</evidence>
<proteinExistence type="predicted"/>
<keyword evidence="3" id="KW-1185">Reference proteome</keyword>
<organism evidence="2 3">
    <name type="scientific">Striga asiatica</name>
    <name type="common">Asiatic witchweed</name>
    <name type="synonym">Buchnera asiatica</name>
    <dbReference type="NCBI Taxonomy" id="4170"/>
    <lineage>
        <taxon>Eukaryota</taxon>
        <taxon>Viridiplantae</taxon>
        <taxon>Streptophyta</taxon>
        <taxon>Embryophyta</taxon>
        <taxon>Tracheophyta</taxon>
        <taxon>Spermatophyta</taxon>
        <taxon>Magnoliopsida</taxon>
        <taxon>eudicotyledons</taxon>
        <taxon>Gunneridae</taxon>
        <taxon>Pentapetalae</taxon>
        <taxon>asterids</taxon>
        <taxon>lamiids</taxon>
        <taxon>Lamiales</taxon>
        <taxon>Orobanchaceae</taxon>
        <taxon>Buchnereae</taxon>
        <taxon>Striga</taxon>
    </lineage>
</organism>
<name>A0A5A7QGA5_STRAF</name>
<sequence>MEMKKKNLCRYRLGPLSLGACEGHVLADQNFVLVLFHTRKLDPPSRYGSSAGLGVAAWRRFGLMRYSNLSGPFMNHGYQKKKKKKRRRRRRREIEEEEKELKKK</sequence>
<comment type="caution">
    <text evidence="2">The sequence shown here is derived from an EMBL/GenBank/DDBJ whole genome shotgun (WGS) entry which is preliminary data.</text>
</comment>
<feature type="compositionally biased region" description="Basic residues" evidence="1">
    <location>
        <begin position="78"/>
        <end position="91"/>
    </location>
</feature>
<dbReference type="EMBL" id="BKCP01006915">
    <property type="protein sequence ID" value="GER44343.1"/>
    <property type="molecule type" value="Genomic_DNA"/>
</dbReference>
<protein>
    <submittedName>
        <fullName evidence="2">Forkhead-associated (FHA) domain-containing protein</fullName>
    </submittedName>
</protein>
<evidence type="ECO:0000313" key="2">
    <source>
        <dbReference type="EMBL" id="GER44343.1"/>
    </source>
</evidence>
<gene>
    <name evidence="2" type="ORF">STAS_21247</name>
</gene>
<accession>A0A5A7QGA5</accession>
<dbReference type="AlphaFoldDB" id="A0A5A7QGA5"/>
<reference evidence="3" key="1">
    <citation type="journal article" date="2019" name="Curr. Biol.">
        <title>Genome Sequence of Striga asiatica Provides Insight into the Evolution of Plant Parasitism.</title>
        <authorList>
            <person name="Yoshida S."/>
            <person name="Kim S."/>
            <person name="Wafula E.K."/>
            <person name="Tanskanen J."/>
            <person name="Kim Y.M."/>
            <person name="Honaas L."/>
            <person name="Yang Z."/>
            <person name="Spallek T."/>
            <person name="Conn C.E."/>
            <person name="Ichihashi Y."/>
            <person name="Cheong K."/>
            <person name="Cui S."/>
            <person name="Der J.P."/>
            <person name="Gundlach H."/>
            <person name="Jiao Y."/>
            <person name="Hori C."/>
            <person name="Ishida J.K."/>
            <person name="Kasahara H."/>
            <person name="Kiba T."/>
            <person name="Kim M.S."/>
            <person name="Koo N."/>
            <person name="Laohavisit A."/>
            <person name="Lee Y.H."/>
            <person name="Lumba S."/>
            <person name="McCourt P."/>
            <person name="Mortimer J.C."/>
            <person name="Mutuku J.M."/>
            <person name="Nomura T."/>
            <person name="Sasaki-Sekimoto Y."/>
            <person name="Seto Y."/>
            <person name="Wang Y."/>
            <person name="Wakatake T."/>
            <person name="Sakakibara H."/>
            <person name="Demura T."/>
            <person name="Yamaguchi S."/>
            <person name="Yoneyama K."/>
            <person name="Manabe R.I."/>
            <person name="Nelson D.C."/>
            <person name="Schulman A.H."/>
            <person name="Timko M.P."/>
            <person name="dePamphilis C.W."/>
            <person name="Choi D."/>
            <person name="Shirasu K."/>
        </authorList>
    </citation>
    <scope>NUCLEOTIDE SEQUENCE [LARGE SCALE GENOMIC DNA]</scope>
    <source>
        <strain evidence="3">cv. UVA1</strain>
    </source>
</reference>